<dbReference type="GO" id="GO:0016758">
    <property type="term" value="F:hexosyltransferase activity"/>
    <property type="evidence" value="ECO:0007669"/>
    <property type="project" value="UniProtKB-ARBA"/>
</dbReference>
<proteinExistence type="predicted"/>
<dbReference type="InterPro" id="IPR029044">
    <property type="entry name" value="Nucleotide-diphossugar_trans"/>
</dbReference>
<dbReference type="Proteomes" id="UP000192333">
    <property type="component" value="Chromosome I"/>
</dbReference>
<keyword evidence="3" id="KW-1185">Reference proteome</keyword>
<sequence length="307" mass="35891">MGRDLVSVCMITYSHGLFLEEAINGVLSQQTDADLELLISDDNSSDDTEKIVRGFLENHPKGNVIRYVKHSENLGMSGNFAWTLQNCSGKYIAYCEGDDYWIDPLKIQKQIDFLKNNSDYGFCWTRSKIYNNNSSITQDDPNSKYLVEGNDFGFDFTFENLKNGWYMVMQSLFFESDMIEDLRAHRFKFFRDIYLIVHLLNKKKGYCLNFFGSVYRVHDSGAYSGQSNLNRAISGYQVYKELFEFHQDNKVIFHKYKSFTNQIIYESMKLKKFNLGLSKTIELVGFTHSPKYLLNYFILFFSNLFSK</sequence>
<accession>A0A1W2HB92</accession>
<reference evidence="3" key="1">
    <citation type="submission" date="2017-04" db="EMBL/GenBank/DDBJ databases">
        <authorList>
            <person name="Varghese N."/>
            <person name="Submissions S."/>
        </authorList>
    </citation>
    <scope>NUCLEOTIDE SEQUENCE [LARGE SCALE GENOMIC DNA]</scope>
    <source>
        <strain evidence="3">DSM 16537</strain>
    </source>
</reference>
<name>A0A1W2HB92_9BACT</name>
<dbReference type="Pfam" id="PF00535">
    <property type="entry name" value="Glycos_transf_2"/>
    <property type="match status" value="1"/>
</dbReference>
<dbReference type="Gene3D" id="3.90.550.10">
    <property type="entry name" value="Spore Coat Polysaccharide Biosynthesis Protein SpsA, Chain A"/>
    <property type="match status" value="1"/>
</dbReference>
<dbReference type="PANTHER" id="PTHR22916">
    <property type="entry name" value="GLYCOSYLTRANSFERASE"/>
    <property type="match status" value="1"/>
</dbReference>
<dbReference type="SUPFAM" id="SSF53448">
    <property type="entry name" value="Nucleotide-diphospho-sugar transferases"/>
    <property type="match status" value="1"/>
</dbReference>
<protein>
    <submittedName>
        <fullName evidence="2">Glycosyltransferase involved in cell wall bisynthesis</fullName>
    </submittedName>
</protein>
<gene>
    <name evidence="2" type="ORF">SAMN00777080_4740</name>
</gene>
<dbReference type="InterPro" id="IPR001173">
    <property type="entry name" value="Glyco_trans_2-like"/>
</dbReference>
<organism evidence="2 3">
    <name type="scientific">Aquiflexum balticum DSM 16537</name>
    <dbReference type="NCBI Taxonomy" id="758820"/>
    <lineage>
        <taxon>Bacteria</taxon>
        <taxon>Pseudomonadati</taxon>
        <taxon>Bacteroidota</taxon>
        <taxon>Cytophagia</taxon>
        <taxon>Cytophagales</taxon>
        <taxon>Cyclobacteriaceae</taxon>
        <taxon>Aquiflexum</taxon>
    </lineage>
</organism>
<evidence type="ECO:0000313" key="3">
    <source>
        <dbReference type="Proteomes" id="UP000192333"/>
    </source>
</evidence>
<evidence type="ECO:0000259" key="1">
    <source>
        <dbReference type="Pfam" id="PF00535"/>
    </source>
</evidence>
<feature type="domain" description="Glycosyltransferase 2-like" evidence="1">
    <location>
        <begin position="7"/>
        <end position="142"/>
    </location>
</feature>
<keyword evidence="2" id="KW-0808">Transferase</keyword>
<dbReference type="STRING" id="758820.SAMN00777080_4740"/>
<evidence type="ECO:0000313" key="2">
    <source>
        <dbReference type="EMBL" id="SMD46061.1"/>
    </source>
</evidence>
<dbReference type="AlphaFoldDB" id="A0A1W2HB92"/>
<dbReference type="EMBL" id="LT838813">
    <property type="protein sequence ID" value="SMD46061.1"/>
    <property type="molecule type" value="Genomic_DNA"/>
</dbReference>
<dbReference type="PANTHER" id="PTHR22916:SF3">
    <property type="entry name" value="UDP-GLCNAC:BETAGAL BETA-1,3-N-ACETYLGLUCOSAMINYLTRANSFERASE-LIKE PROTEIN 1"/>
    <property type="match status" value="1"/>
</dbReference>